<dbReference type="PANTHER" id="PTHR48125">
    <property type="entry name" value="LP07818P1"/>
    <property type="match status" value="1"/>
</dbReference>
<feature type="compositionally biased region" description="Low complexity" evidence="1">
    <location>
        <begin position="802"/>
        <end position="822"/>
    </location>
</feature>
<feature type="compositionally biased region" description="Acidic residues" evidence="1">
    <location>
        <begin position="376"/>
        <end position="388"/>
    </location>
</feature>
<feature type="compositionally biased region" description="Low complexity" evidence="1">
    <location>
        <begin position="144"/>
        <end position="154"/>
    </location>
</feature>
<organism evidence="2 3">
    <name type="scientific">Ganoderma sinense ZZ0214-1</name>
    <dbReference type="NCBI Taxonomy" id="1077348"/>
    <lineage>
        <taxon>Eukaryota</taxon>
        <taxon>Fungi</taxon>
        <taxon>Dikarya</taxon>
        <taxon>Basidiomycota</taxon>
        <taxon>Agaricomycotina</taxon>
        <taxon>Agaricomycetes</taxon>
        <taxon>Polyporales</taxon>
        <taxon>Polyporaceae</taxon>
        <taxon>Ganoderma</taxon>
    </lineage>
</organism>
<proteinExistence type="predicted"/>
<name>A0A2G8SQS2_9APHY</name>
<dbReference type="Proteomes" id="UP000230002">
    <property type="component" value="Unassembled WGS sequence"/>
</dbReference>
<dbReference type="AlphaFoldDB" id="A0A2G8SQS2"/>
<feature type="compositionally biased region" description="Low complexity" evidence="1">
    <location>
        <begin position="23"/>
        <end position="52"/>
    </location>
</feature>
<protein>
    <submittedName>
        <fullName evidence="2">Uncharacterized protein</fullName>
    </submittedName>
</protein>
<sequence length="1274" mass="139157">MFHFRRSDAPPDQPEKPTARPRSFSSQTPSTSSTTSSDDAPLLPRRAPLAPLQSTNAPLPADDPMSSSSSFLGYSPDDNSQESDPPRFGIGRPIVPRTAPDNLNGSPASSSRRRSIPNQAQSSSTVSRPPALQSLRPLPRRPNHTPSPSTSSRRGSLPNVLHQPTAKAASSQPPLPPPIGNANHLTPSDDIYSNLSTFTFGAARSPPARRTDQLISPFTLPASNSADRTPRPSVSSGRRRSTPRIITNDTESRSRSDDDEEEATRQNRAKMRAIDDGTRRPSLPTNEGPSGSVSPPRPDTDSEVDPDSATVYDDSEDLDTDVEFDYRNVSREDVSDAASLHTFGGGDKSYYAPGPARAREDRYSRLSFATSIMTQDQDEDEEEEEDVDQIFPGASSPVTFARIRDSGGEESAPSSVGSPQSRRGSTPWAIPNSASSVPRDREDSEVTILAGRRMSRSLDDDLGQQHPPLPSPLVQATSQPTTVADWRTIEAQVQAQMEAHVDPRVEVQMEDQVPIMPDEHIRVDDAPPDADAVIPDTYEGFNLQYILGDGSRRSWSSGAPSYIAPGGLESRRTSIAPWEYSQSISSGRRSSTTTMSDDAFTSQLRKLDKGYLRRREEWSFRKETADGSTNVPAPPRPGRPAIHELWRHQYVGRFKVDKQWTEHPSKAPTQRINVRHITDPFSRGNTKGGPHSIIHRHSRAVAFSIFRKYGLFGRSHKPGGTSFHVHTSGTILLATMDVQAQFTSTRTTSQLNAHGLLTDGQSRPVDRESNGRDRSKDKERDRERVKEKAKSKEKGKAGQRVGVVSDTSSQTTSSGSVASAGAIRPSTPMAIKTSDGTLRRRQYGSSPPSVPTSPTISVPSAPSTSYAPSISAATMSSQTVDTRSPAPSVDITTPPRGQVSVTRTRRGEQGMELDDDETLVYPKTSHAEAFATLDSGSIEYIRGRSDHHVEHEHSGGGGLMERLARRIRGNNVRIAGKQSTPSPDVPFTPTLPPWVTLAPRSKQEERERVIQNLNESFKDVGLLPTFRNNRTERAKGKQPMKNTAGVNVFEEVPPDALHMLLPLWPCNTDESSTVLGEDETKYILPVEQRQYLIVYYVPFDERKDKKKKGEANKKRTRSDSLSATSTVSPKTKGIPKSAFRVCARLVCYQDFLGTGVRLPSEGLAITGQMAAAMADLPPASIREKHPGDVVIGVCSGKEKDIEFIPEGLACVGLAIGVEENPPPQPPSPVHEEEMMDDFDPVYTLTPIGRAAVEMAWLGCLAITFSDVLPPATKP</sequence>
<feature type="compositionally biased region" description="Basic and acidic residues" evidence="1">
    <location>
        <begin position="324"/>
        <end position="334"/>
    </location>
</feature>
<feature type="compositionally biased region" description="Polar residues" evidence="1">
    <location>
        <begin position="116"/>
        <end position="127"/>
    </location>
</feature>
<reference evidence="2 3" key="1">
    <citation type="journal article" date="2015" name="Sci. Rep.">
        <title>Chromosome-level genome map provides insights into diverse defense mechanisms in the medicinal fungus Ganoderma sinense.</title>
        <authorList>
            <person name="Zhu Y."/>
            <person name="Xu J."/>
            <person name="Sun C."/>
            <person name="Zhou S."/>
            <person name="Xu H."/>
            <person name="Nelson D.R."/>
            <person name="Qian J."/>
            <person name="Song J."/>
            <person name="Luo H."/>
            <person name="Xiang L."/>
            <person name="Li Y."/>
            <person name="Xu Z."/>
            <person name="Ji A."/>
            <person name="Wang L."/>
            <person name="Lu S."/>
            <person name="Hayward A."/>
            <person name="Sun W."/>
            <person name="Li X."/>
            <person name="Schwartz D.C."/>
            <person name="Wang Y."/>
            <person name="Chen S."/>
        </authorList>
    </citation>
    <scope>NUCLEOTIDE SEQUENCE [LARGE SCALE GENOMIC DNA]</scope>
    <source>
        <strain evidence="2 3">ZZ0214-1</strain>
    </source>
</reference>
<gene>
    <name evidence="2" type="ORF">GSI_01777</name>
</gene>
<dbReference type="STRING" id="1077348.A0A2G8SQS2"/>
<evidence type="ECO:0000313" key="3">
    <source>
        <dbReference type="Proteomes" id="UP000230002"/>
    </source>
</evidence>
<comment type="caution">
    <text evidence="2">The sequence shown here is derived from an EMBL/GenBank/DDBJ whole genome shotgun (WGS) entry which is preliminary data.</text>
</comment>
<accession>A0A2G8SQS2</accession>
<feature type="compositionally biased region" description="Polar residues" evidence="1">
    <location>
        <begin position="1119"/>
        <end position="1129"/>
    </location>
</feature>
<keyword evidence="3" id="KW-1185">Reference proteome</keyword>
<feature type="region of interest" description="Disordered" evidence="1">
    <location>
        <begin position="458"/>
        <end position="477"/>
    </location>
</feature>
<feature type="compositionally biased region" description="Basic and acidic residues" evidence="1">
    <location>
        <begin position="1"/>
        <end position="18"/>
    </location>
</feature>
<dbReference type="PANTHER" id="PTHR48125:SF10">
    <property type="entry name" value="OS12G0136300 PROTEIN"/>
    <property type="match status" value="1"/>
</dbReference>
<feature type="region of interest" description="Disordered" evidence="1">
    <location>
        <begin position="1"/>
        <end position="359"/>
    </location>
</feature>
<feature type="region of interest" description="Disordered" evidence="1">
    <location>
        <begin position="746"/>
        <end position="906"/>
    </location>
</feature>
<dbReference type="EMBL" id="AYKW01000002">
    <property type="protein sequence ID" value="PIL36117.1"/>
    <property type="molecule type" value="Genomic_DNA"/>
</dbReference>
<evidence type="ECO:0000313" key="2">
    <source>
        <dbReference type="EMBL" id="PIL36117.1"/>
    </source>
</evidence>
<feature type="compositionally biased region" description="Polar residues" evidence="1">
    <location>
        <begin position="183"/>
        <end position="199"/>
    </location>
</feature>
<feature type="compositionally biased region" description="Polar residues" evidence="1">
    <location>
        <begin position="866"/>
        <end position="882"/>
    </location>
</feature>
<feature type="compositionally biased region" description="Basic and acidic residues" evidence="1">
    <location>
        <begin position="764"/>
        <end position="796"/>
    </location>
</feature>
<feature type="region of interest" description="Disordered" evidence="1">
    <location>
        <begin position="371"/>
        <end position="444"/>
    </location>
</feature>
<evidence type="ECO:0000256" key="1">
    <source>
        <dbReference type="SAM" id="MobiDB-lite"/>
    </source>
</evidence>
<feature type="region of interest" description="Disordered" evidence="1">
    <location>
        <begin position="1105"/>
        <end position="1132"/>
    </location>
</feature>
<dbReference type="OrthoDB" id="3357948at2759"/>
<feature type="compositionally biased region" description="Polar residues" evidence="1">
    <location>
        <begin position="213"/>
        <end position="227"/>
    </location>
</feature>
<feature type="compositionally biased region" description="Polar residues" evidence="1">
    <location>
        <begin position="283"/>
        <end position="293"/>
    </location>
</feature>
<feature type="compositionally biased region" description="Acidic residues" evidence="1">
    <location>
        <begin position="313"/>
        <end position="323"/>
    </location>
</feature>
<feature type="compositionally biased region" description="Low complexity" evidence="1">
    <location>
        <begin position="852"/>
        <end position="865"/>
    </location>
</feature>
<feature type="compositionally biased region" description="Polar residues" evidence="1">
    <location>
        <begin position="412"/>
        <end position="424"/>
    </location>
</feature>